<keyword evidence="3 7" id="KW-0812">Transmembrane</keyword>
<keyword evidence="5 7" id="KW-0472">Membrane</keyword>
<dbReference type="EnsemblProtists" id="EOD22021">
    <property type="protein sequence ID" value="EOD22021"/>
    <property type="gene ID" value="EMIHUDRAFT_116881"/>
</dbReference>
<organism evidence="9 10">
    <name type="scientific">Emiliania huxleyi (strain CCMP1516)</name>
    <dbReference type="NCBI Taxonomy" id="280463"/>
    <lineage>
        <taxon>Eukaryota</taxon>
        <taxon>Haptista</taxon>
        <taxon>Haptophyta</taxon>
        <taxon>Prymnesiophyceae</taxon>
        <taxon>Isochrysidales</taxon>
        <taxon>Noelaerhabdaceae</taxon>
        <taxon>Emiliania</taxon>
    </lineage>
</organism>
<evidence type="ECO:0000313" key="10">
    <source>
        <dbReference type="Proteomes" id="UP000013827"/>
    </source>
</evidence>
<dbReference type="HOGENOM" id="CLU_515302_0_0_1"/>
<accession>A0A0D3JET6</accession>
<evidence type="ECO:0000256" key="6">
    <source>
        <dbReference type="SAM" id="MobiDB-lite"/>
    </source>
</evidence>
<dbReference type="GeneID" id="17267565"/>
<dbReference type="PANTHER" id="PTHR48041:SF139">
    <property type="entry name" value="PROTEIN SCARLET"/>
    <property type="match status" value="1"/>
</dbReference>
<keyword evidence="10" id="KW-1185">Reference proteome</keyword>
<dbReference type="PaxDb" id="2903-EOD22021"/>
<feature type="transmembrane region" description="Helical" evidence="7">
    <location>
        <begin position="427"/>
        <end position="445"/>
    </location>
</feature>
<comment type="subcellular location">
    <subcellularLocation>
        <location evidence="1">Membrane</location>
        <topology evidence="1">Multi-pass membrane protein</topology>
    </subcellularLocation>
</comment>
<proteinExistence type="predicted"/>
<evidence type="ECO:0000256" key="4">
    <source>
        <dbReference type="ARBA" id="ARBA00022989"/>
    </source>
</evidence>
<feature type="region of interest" description="Disordered" evidence="6">
    <location>
        <begin position="523"/>
        <end position="609"/>
    </location>
</feature>
<feature type="transmembrane region" description="Helical" evidence="7">
    <location>
        <begin position="366"/>
        <end position="390"/>
    </location>
</feature>
<feature type="transmembrane region" description="Helical" evidence="7">
    <location>
        <begin position="396"/>
        <end position="420"/>
    </location>
</feature>
<dbReference type="RefSeq" id="XP_005774450.1">
    <property type="nucleotide sequence ID" value="XM_005774393.1"/>
</dbReference>
<feature type="compositionally biased region" description="Pro residues" evidence="6">
    <location>
        <begin position="543"/>
        <end position="560"/>
    </location>
</feature>
<dbReference type="InterPro" id="IPR050352">
    <property type="entry name" value="ABCG_transporters"/>
</dbReference>
<dbReference type="GO" id="GO:0016020">
    <property type="term" value="C:membrane"/>
    <property type="evidence" value="ECO:0007669"/>
    <property type="project" value="UniProtKB-SubCell"/>
</dbReference>
<protein>
    <recommendedName>
        <fullName evidence="8">ABC-2 type transporter transmembrane domain-containing protein</fullName>
    </recommendedName>
</protein>
<evidence type="ECO:0000256" key="2">
    <source>
        <dbReference type="ARBA" id="ARBA00022448"/>
    </source>
</evidence>
<dbReference type="Pfam" id="PF01061">
    <property type="entry name" value="ABC2_membrane"/>
    <property type="match status" value="1"/>
</dbReference>
<keyword evidence="2" id="KW-0813">Transport</keyword>
<keyword evidence="4 7" id="KW-1133">Transmembrane helix</keyword>
<dbReference type="AlphaFoldDB" id="A0A0D3JET6"/>
<feature type="transmembrane region" description="Helical" evidence="7">
    <location>
        <begin position="465"/>
        <end position="487"/>
    </location>
</feature>
<dbReference type="GO" id="GO:0140359">
    <property type="term" value="F:ABC-type transporter activity"/>
    <property type="evidence" value="ECO:0007669"/>
    <property type="project" value="InterPro"/>
</dbReference>
<evidence type="ECO:0000256" key="1">
    <source>
        <dbReference type="ARBA" id="ARBA00004141"/>
    </source>
</evidence>
<reference evidence="9" key="2">
    <citation type="submission" date="2024-10" db="UniProtKB">
        <authorList>
            <consortium name="EnsemblProtists"/>
        </authorList>
    </citation>
    <scope>IDENTIFICATION</scope>
</reference>
<feature type="transmembrane region" description="Helical" evidence="7">
    <location>
        <begin position="335"/>
        <end position="359"/>
    </location>
</feature>
<reference evidence="10" key="1">
    <citation type="journal article" date="2013" name="Nature">
        <title>Pan genome of the phytoplankton Emiliania underpins its global distribution.</title>
        <authorList>
            <person name="Read B.A."/>
            <person name="Kegel J."/>
            <person name="Klute M.J."/>
            <person name="Kuo A."/>
            <person name="Lefebvre S.C."/>
            <person name="Maumus F."/>
            <person name="Mayer C."/>
            <person name="Miller J."/>
            <person name="Monier A."/>
            <person name="Salamov A."/>
            <person name="Young J."/>
            <person name="Aguilar M."/>
            <person name="Claverie J.M."/>
            <person name="Frickenhaus S."/>
            <person name="Gonzalez K."/>
            <person name="Herman E.K."/>
            <person name="Lin Y.C."/>
            <person name="Napier J."/>
            <person name="Ogata H."/>
            <person name="Sarno A.F."/>
            <person name="Shmutz J."/>
            <person name="Schroeder D."/>
            <person name="de Vargas C."/>
            <person name="Verret F."/>
            <person name="von Dassow P."/>
            <person name="Valentin K."/>
            <person name="Van de Peer Y."/>
            <person name="Wheeler G."/>
            <person name="Dacks J.B."/>
            <person name="Delwiche C.F."/>
            <person name="Dyhrman S.T."/>
            <person name="Glockner G."/>
            <person name="John U."/>
            <person name="Richards T."/>
            <person name="Worden A.Z."/>
            <person name="Zhang X."/>
            <person name="Grigoriev I.V."/>
            <person name="Allen A.E."/>
            <person name="Bidle K."/>
            <person name="Borodovsky M."/>
            <person name="Bowler C."/>
            <person name="Brownlee C."/>
            <person name="Cock J.M."/>
            <person name="Elias M."/>
            <person name="Gladyshev V.N."/>
            <person name="Groth M."/>
            <person name="Guda C."/>
            <person name="Hadaegh A."/>
            <person name="Iglesias-Rodriguez M.D."/>
            <person name="Jenkins J."/>
            <person name="Jones B.M."/>
            <person name="Lawson T."/>
            <person name="Leese F."/>
            <person name="Lindquist E."/>
            <person name="Lobanov A."/>
            <person name="Lomsadze A."/>
            <person name="Malik S.B."/>
            <person name="Marsh M.E."/>
            <person name="Mackinder L."/>
            <person name="Mock T."/>
            <person name="Mueller-Roeber B."/>
            <person name="Pagarete A."/>
            <person name="Parker M."/>
            <person name="Probert I."/>
            <person name="Quesneville H."/>
            <person name="Raines C."/>
            <person name="Rensing S.A."/>
            <person name="Riano-Pachon D.M."/>
            <person name="Richier S."/>
            <person name="Rokitta S."/>
            <person name="Shiraiwa Y."/>
            <person name="Soanes D.M."/>
            <person name="van der Giezen M."/>
            <person name="Wahlund T.M."/>
            <person name="Williams B."/>
            <person name="Wilson W."/>
            <person name="Wolfe G."/>
            <person name="Wurch L.L."/>
        </authorList>
    </citation>
    <scope>NUCLEOTIDE SEQUENCE</scope>
</reference>
<dbReference type="eggNOG" id="KOG0061">
    <property type="taxonomic scope" value="Eukaryota"/>
</dbReference>
<name>A0A0D3JET6_EMIH1</name>
<evidence type="ECO:0000256" key="3">
    <source>
        <dbReference type="ARBA" id="ARBA00022692"/>
    </source>
</evidence>
<feature type="domain" description="ABC-2 type transporter transmembrane" evidence="8">
    <location>
        <begin position="346"/>
        <end position="446"/>
    </location>
</feature>
<evidence type="ECO:0000259" key="8">
    <source>
        <dbReference type="Pfam" id="PF01061"/>
    </source>
</evidence>
<dbReference type="PANTHER" id="PTHR48041">
    <property type="entry name" value="ABC TRANSPORTER G FAMILY MEMBER 28"/>
    <property type="match status" value="1"/>
</dbReference>
<evidence type="ECO:0000313" key="9">
    <source>
        <dbReference type="EnsemblProtists" id="EOD22021"/>
    </source>
</evidence>
<evidence type="ECO:0000256" key="7">
    <source>
        <dbReference type="SAM" id="Phobius"/>
    </source>
</evidence>
<dbReference type="Proteomes" id="UP000013827">
    <property type="component" value="Unassembled WGS sequence"/>
</dbReference>
<evidence type="ECO:0000256" key="5">
    <source>
        <dbReference type="ARBA" id="ARBA00023136"/>
    </source>
</evidence>
<sequence length="631" mass="66527">MCTLPSRQGAGPLVGAVCLLPRLSKCRLHSSVAAVLARLRWAGSAPVADYVVAALRRFADRGRTLACTIHQPRAETFRLFHQLLLVKAGETMYCGPVAQATALAGTVPVDSQVPDFLRGCGVQCPPSVNPADVVVDLTHTKEADADEDGGEAVDLVARFAEREIEAEIDSVEIGRHPALADLAAQSLKAPQEEEGRGGCCGGGGGGGYPNPLLHQVGVLVRRQWTLDLRDFGYKFTWVLNGFVLALNASTYLLVAQARSPSPPLDAQPASVYRDDMGCSASLGSGDGVQGCVCHLDMADSADGGYTVADDALVARTNVDFAHRGLLFLPYLQRHLAWLVKLGLTAALKALFYTPCFYFLGQLRLDATAYLAAAFATGGMGFAGSAVAMLITTLMPGLGAATTAFGCAVLLYQNVCGFFLPIAAIPPYLLWLAWSSVFTYGYYAIINSQQLGTVMTGAGENVEDRLVFAFCFVLYAWCFLFHGVAYAITRAYSSHHATYLGPDGPRSAQTRRAAAAAAAAGGGAAAAPSPSPPLGATAAIADLRPPPVTPPDELPSAPPTPKSSSKRRGGLATPASATSTPSRWSKVRDVVAGADTSRGDGAAALRGQYPLSPLRRTLDQARARLVFVQRRR</sequence>
<dbReference type="InterPro" id="IPR013525">
    <property type="entry name" value="ABC2_TM"/>
</dbReference>
<dbReference type="KEGG" id="ehx:EMIHUDRAFT_116881"/>